<evidence type="ECO:0000256" key="6">
    <source>
        <dbReference type="ARBA" id="ARBA00022723"/>
    </source>
</evidence>
<keyword evidence="5 12" id="KW-0028">Amino-acid biosynthesis</keyword>
<keyword evidence="8 12" id="KW-0560">Oxidoreductase</keyword>
<evidence type="ECO:0000256" key="4">
    <source>
        <dbReference type="ARBA" id="ARBA00012965"/>
    </source>
</evidence>
<evidence type="ECO:0000256" key="17">
    <source>
        <dbReference type="PIRSR" id="PIRSR000099-4"/>
    </source>
</evidence>
<evidence type="ECO:0000256" key="2">
    <source>
        <dbReference type="ARBA" id="ARBA00004940"/>
    </source>
</evidence>
<accession>A0A4S3KYT7</accession>
<keyword evidence="10 12" id="KW-0368">Histidine biosynthesis</keyword>
<comment type="pathway">
    <text evidence="2 12">Amino-acid biosynthesis; L-histidine biosynthesis; L-histidine from 5-phospho-alpha-D-ribose 1-diphosphate: step 9/9.</text>
</comment>
<dbReference type="InterPro" id="IPR016161">
    <property type="entry name" value="Ald_DH/histidinol_DH"/>
</dbReference>
<evidence type="ECO:0000256" key="10">
    <source>
        <dbReference type="ARBA" id="ARBA00023102"/>
    </source>
</evidence>
<evidence type="ECO:0000256" key="3">
    <source>
        <dbReference type="ARBA" id="ARBA00010178"/>
    </source>
</evidence>
<evidence type="ECO:0000256" key="13">
    <source>
        <dbReference type="PIRNR" id="PIRNR000099"/>
    </source>
</evidence>
<feature type="binding site" evidence="12 16">
    <location>
        <position position="260"/>
    </location>
    <ligand>
        <name>substrate</name>
    </ligand>
</feature>
<comment type="caution">
    <text evidence="19">The sequence shown here is derived from an EMBL/GenBank/DDBJ whole genome shotgun (WGS) entry which is preliminary data.</text>
</comment>
<keyword evidence="7 12" id="KW-0862">Zinc</keyword>
<comment type="similarity">
    <text evidence="3 12 13 18">Belongs to the histidinol dehydrogenase family.</text>
</comment>
<feature type="active site" description="Proton acceptor" evidence="12 14">
    <location>
        <position position="328"/>
    </location>
</feature>
<feature type="binding site" evidence="12 15">
    <location>
        <position position="127"/>
    </location>
    <ligand>
        <name>NAD(+)</name>
        <dbReference type="ChEBI" id="CHEBI:57540"/>
    </ligand>
</feature>
<dbReference type="EC" id="1.1.1.23" evidence="4 12"/>
<dbReference type="InterPro" id="IPR022695">
    <property type="entry name" value="Histidinol_DH_monofunct"/>
</dbReference>
<protein>
    <recommendedName>
        <fullName evidence="4 12">Histidinol dehydrogenase</fullName>
        <shortName evidence="12">HDH</shortName>
        <ecNumber evidence="4 12">1.1.1.23</ecNumber>
    </recommendedName>
</protein>
<feature type="binding site" evidence="12 16">
    <location>
        <position position="420"/>
    </location>
    <ligand>
        <name>substrate</name>
    </ligand>
</feature>
<evidence type="ECO:0000313" key="20">
    <source>
        <dbReference type="Proteomes" id="UP000294599"/>
    </source>
</evidence>
<feature type="binding site" evidence="12 15">
    <location>
        <position position="189"/>
    </location>
    <ligand>
        <name>NAD(+)</name>
        <dbReference type="ChEBI" id="CHEBI:57540"/>
    </ligand>
</feature>
<feature type="binding site" evidence="12 17">
    <location>
        <position position="420"/>
    </location>
    <ligand>
        <name>Zn(2+)</name>
        <dbReference type="ChEBI" id="CHEBI:29105"/>
    </ligand>
</feature>
<evidence type="ECO:0000256" key="18">
    <source>
        <dbReference type="RuleBase" id="RU004175"/>
    </source>
</evidence>
<evidence type="ECO:0000256" key="5">
    <source>
        <dbReference type="ARBA" id="ARBA00022605"/>
    </source>
</evidence>
<dbReference type="AlphaFoldDB" id="A0A4S3KYT7"/>
<feature type="binding site" evidence="12 17">
    <location>
        <position position="263"/>
    </location>
    <ligand>
        <name>Zn(2+)</name>
        <dbReference type="ChEBI" id="CHEBI:29105"/>
    </ligand>
</feature>
<evidence type="ECO:0000256" key="11">
    <source>
        <dbReference type="ARBA" id="ARBA00049489"/>
    </source>
</evidence>
<evidence type="ECO:0000256" key="7">
    <source>
        <dbReference type="ARBA" id="ARBA00022833"/>
    </source>
</evidence>
<evidence type="ECO:0000256" key="8">
    <source>
        <dbReference type="ARBA" id="ARBA00023002"/>
    </source>
</evidence>
<dbReference type="PANTHER" id="PTHR21256">
    <property type="entry name" value="HISTIDINOL DEHYDROGENASE HDH"/>
    <property type="match status" value="1"/>
</dbReference>
<dbReference type="PRINTS" id="PR00083">
    <property type="entry name" value="HOLDHDRGNASE"/>
</dbReference>
<dbReference type="FunFam" id="3.40.50.1980:FF:000001">
    <property type="entry name" value="Histidinol dehydrogenase"/>
    <property type="match status" value="1"/>
</dbReference>
<evidence type="ECO:0000256" key="1">
    <source>
        <dbReference type="ARBA" id="ARBA00003850"/>
    </source>
</evidence>
<dbReference type="Gene3D" id="3.40.50.1980">
    <property type="entry name" value="Nitrogenase molybdenum iron protein domain"/>
    <property type="match status" value="2"/>
</dbReference>
<dbReference type="GO" id="GO:0008270">
    <property type="term" value="F:zinc ion binding"/>
    <property type="evidence" value="ECO:0007669"/>
    <property type="project" value="UniProtKB-UniRule"/>
</dbReference>
<comment type="cofactor">
    <cofactor evidence="12 17">
        <name>Zn(2+)</name>
        <dbReference type="ChEBI" id="CHEBI:29105"/>
    </cofactor>
    <text evidence="12 17">Binds 1 zinc ion per subunit.</text>
</comment>
<dbReference type="SUPFAM" id="SSF53720">
    <property type="entry name" value="ALDH-like"/>
    <property type="match status" value="1"/>
</dbReference>
<evidence type="ECO:0000256" key="9">
    <source>
        <dbReference type="ARBA" id="ARBA00023027"/>
    </source>
</evidence>
<feature type="binding site" evidence="12 16">
    <location>
        <position position="238"/>
    </location>
    <ligand>
        <name>substrate</name>
    </ligand>
</feature>
<dbReference type="PANTHER" id="PTHR21256:SF2">
    <property type="entry name" value="HISTIDINE BIOSYNTHESIS TRIFUNCTIONAL PROTEIN"/>
    <property type="match status" value="1"/>
</dbReference>
<evidence type="ECO:0000256" key="14">
    <source>
        <dbReference type="PIRSR" id="PIRSR000099-1"/>
    </source>
</evidence>
<dbReference type="GO" id="GO:0004399">
    <property type="term" value="F:histidinol dehydrogenase activity"/>
    <property type="evidence" value="ECO:0007669"/>
    <property type="project" value="UniProtKB-UniRule"/>
</dbReference>
<dbReference type="OrthoDB" id="9805269at2"/>
<gene>
    <name evidence="12" type="primary">hisD</name>
    <name evidence="19" type="ORF">EDC25_11247</name>
</gene>
<dbReference type="GO" id="GO:0005829">
    <property type="term" value="C:cytosol"/>
    <property type="evidence" value="ECO:0007669"/>
    <property type="project" value="TreeGrafter"/>
</dbReference>
<dbReference type="PIRSF" id="PIRSF000099">
    <property type="entry name" value="Histidinol_dh"/>
    <property type="match status" value="1"/>
</dbReference>
<dbReference type="GO" id="GO:0000105">
    <property type="term" value="P:L-histidine biosynthetic process"/>
    <property type="evidence" value="ECO:0007669"/>
    <property type="project" value="UniProtKB-UniRule"/>
</dbReference>
<comment type="function">
    <text evidence="1 12">Catalyzes the sequential NAD-dependent oxidations of L-histidinol to L-histidinaldehyde and then to L-histidine.</text>
</comment>
<evidence type="ECO:0000256" key="16">
    <source>
        <dbReference type="PIRSR" id="PIRSR000099-3"/>
    </source>
</evidence>
<evidence type="ECO:0000256" key="12">
    <source>
        <dbReference type="HAMAP-Rule" id="MF_01024"/>
    </source>
</evidence>
<dbReference type="Proteomes" id="UP000294599">
    <property type="component" value="Unassembled WGS sequence"/>
</dbReference>
<dbReference type="UniPathway" id="UPA00031">
    <property type="reaction ID" value="UER00014"/>
</dbReference>
<feature type="binding site" evidence="12 17">
    <location>
        <position position="260"/>
    </location>
    <ligand>
        <name>Zn(2+)</name>
        <dbReference type="ChEBI" id="CHEBI:29105"/>
    </ligand>
</feature>
<feature type="binding site" evidence="12 16">
    <location>
        <position position="263"/>
    </location>
    <ligand>
        <name>substrate</name>
    </ligand>
</feature>
<feature type="active site" description="Proton acceptor" evidence="12 14">
    <location>
        <position position="327"/>
    </location>
</feature>
<reference evidence="19 20" key="1">
    <citation type="submission" date="2019-03" db="EMBL/GenBank/DDBJ databases">
        <title>Genomic Encyclopedia of Type Strains, Phase IV (KMG-IV): sequencing the most valuable type-strain genomes for metagenomic binning, comparative biology and taxonomic classification.</title>
        <authorList>
            <person name="Goeker M."/>
        </authorList>
    </citation>
    <scope>NUCLEOTIDE SEQUENCE [LARGE SCALE GENOMIC DNA]</scope>
    <source>
        <strain evidence="19 20">DSM 21944</strain>
    </source>
</reference>
<dbReference type="Gene3D" id="1.20.5.1300">
    <property type="match status" value="1"/>
</dbReference>
<name>A0A4S3KYT7_9GAMM</name>
<feature type="binding site" evidence="12 16">
    <location>
        <position position="415"/>
    </location>
    <ligand>
        <name>substrate</name>
    </ligand>
</feature>
<dbReference type="EMBL" id="SMAF01000012">
    <property type="protein sequence ID" value="TCS97566.1"/>
    <property type="molecule type" value="Genomic_DNA"/>
</dbReference>
<keyword evidence="20" id="KW-1185">Reference proteome</keyword>
<dbReference type="RefSeq" id="WP_123523036.1">
    <property type="nucleotide sequence ID" value="NZ_JBHLWF010000014.1"/>
</dbReference>
<feature type="binding site" evidence="12 17">
    <location>
        <position position="361"/>
    </location>
    <ligand>
        <name>Zn(2+)</name>
        <dbReference type="ChEBI" id="CHEBI:29105"/>
    </ligand>
</feature>
<sequence length="441" mass="46242">MKRIDWNTLDTAGRDGALARPQPIRDGALIASVRGIIDDVRRDGDEALRRLTSRLDGCDLDAFEVTDDEFAAAQARVPAAVQAAMAAAAARVETFHQAQMPSRLRVQTAPGVVCESLLRPIQRVGLYAPGGSAPLPSTVWMLAVPARIAGCPEVVLATPPRGDGTVDPLILVAARLCGVQRVLKLGGAQAIAAMAYGSDSVPRCDKLFGPGNAWVTQAKLEVAGDPAGAAIDLPAGPSEVLVIADDSADPDIVGADLLAQAEHGTDSQVVLVSPDAALLDAVERRTREQSVRLPRAAIAGAALAHARLLLVRDLVQAAEVSNRYAPEHLIIQTREPRRLLPRIVHAGSIFLGPWSPETVGDYCAGPNHVLPTLGWARSCGGVGVDSFLRRISVQELSADGLRGIGPEAALLARAEQLEAHARAVDLRLARLSAARGDGAAA</sequence>
<comment type="catalytic activity">
    <reaction evidence="11 12">
        <text>L-histidinol + 2 NAD(+) + H2O = L-histidine + 2 NADH + 3 H(+)</text>
        <dbReference type="Rhea" id="RHEA:20641"/>
        <dbReference type="ChEBI" id="CHEBI:15377"/>
        <dbReference type="ChEBI" id="CHEBI:15378"/>
        <dbReference type="ChEBI" id="CHEBI:57540"/>
        <dbReference type="ChEBI" id="CHEBI:57595"/>
        <dbReference type="ChEBI" id="CHEBI:57699"/>
        <dbReference type="ChEBI" id="CHEBI:57945"/>
        <dbReference type="EC" id="1.1.1.23"/>
    </reaction>
</comment>
<dbReference type="CDD" id="cd06572">
    <property type="entry name" value="Histidinol_dh"/>
    <property type="match status" value="1"/>
</dbReference>
<organism evidence="19 20">
    <name type="scientific">Pseudofulvimonas gallinarii</name>
    <dbReference type="NCBI Taxonomy" id="634155"/>
    <lineage>
        <taxon>Bacteria</taxon>
        <taxon>Pseudomonadati</taxon>
        <taxon>Pseudomonadota</taxon>
        <taxon>Gammaproteobacteria</taxon>
        <taxon>Lysobacterales</taxon>
        <taxon>Rhodanobacteraceae</taxon>
        <taxon>Pseudofulvimonas</taxon>
    </lineage>
</organism>
<feature type="binding site" evidence="12 16">
    <location>
        <position position="328"/>
    </location>
    <ligand>
        <name>substrate</name>
    </ligand>
</feature>
<dbReference type="InterPro" id="IPR012131">
    <property type="entry name" value="Hstdl_DH"/>
</dbReference>
<proteinExistence type="inferred from homology"/>
<dbReference type="GO" id="GO:0051287">
    <property type="term" value="F:NAD binding"/>
    <property type="evidence" value="ECO:0007669"/>
    <property type="project" value="InterPro"/>
</dbReference>
<evidence type="ECO:0000256" key="15">
    <source>
        <dbReference type="PIRSR" id="PIRSR000099-2"/>
    </source>
</evidence>
<dbReference type="NCBIfam" id="TIGR00069">
    <property type="entry name" value="hisD"/>
    <property type="match status" value="1"/>
</dbReference>
<feature type="binding site" evidence="12 16">
    <location>
        <position position="361"/>
    </location>
    <ligand>
        <name>substrate</name>
    </ligand>
</feature>
<keyword evidence="6 12" id="KW-0479">Metal-binding</keyword>
<dbReference type="HAMAP" id="MF_01024">
    <property type="entry name" value="HisD"/>
    <property type="match status" value="1"/>
</dbReference>
<dbReference type="Pfam" id="PF00815">
    <property type="entry name" value="Histidinol_dh"/>
    <property type="match status" value="1"/>
</dbReference>
<dbReference type="FunFam" id="1.20.5.1300:FF:000001">
    <property type="entry name" value="Histidine biosynthesis trifunctional protein"/>
    <property type="match status" value="1"/>
</dbReference>
<feature type="binding site" evidence="12 15">
    <location>
        <position position="212"/>
    </location>
    <ligand>
        <name>NAD(+)</name>
        <dbReference type="ChEBI" id="CHEBI:57540"/>
    </ligand>
</feature>
<keyword evidence="9 12" id="KW-0520">NAD</keyword>
<evidence type="ECO:0000313" key="19">
    <source>
        <dbReference type="EMBL" id="TCS97566.1"/>
    </source>
</evidence>